<dbReference type="AlphaFoldDB" id="A0AAD5YIV0"/>
<evidence type="ECO:0000313" key="2">
    <source>
        <dbReference type="EMBL" id="KAJ3484479.1"/>
    </source>
</evidence>
<feature type="compositionally biased region" description="Low complexity" evidence="1">
    <location>
        <begin position="192"/>
        <end position="210"/>
    </location>
</feature>
<reference evidence="2" key="1">
    <citation type="submission" date="2022-07" db="EMBL/GenBank/DDBJ databases">
        <title>Genome Sequence of Physisporinus lineatus.</title>
        <authorList>
            <person name="Buettner E."/>
        </authorList>
    </citation>
    <scope>NUCLEOTIDE SEQUENCE</scope>
    <source>
        <strain evidence="2">VT162</strain>
    </source>
</reference>
<dbReference type="EMBL" id="JANAWD010000187">
    <property type="protein sequence ID" value="KAJ3484479.1"/>
    <property type="molecule type" value="Genomic_DNA"/>
</dbReference>
<evidence type="ECO:0000313" key="3">
    <source>
        <dbReference type="Proteomes" id="UP001212997"/>
    </source>
</evidence>
<organism evidence="2 3">
    <name type="scientific">Meripilus lineatus</name>
    <dbReference type="NCBI Taxonomy" id="2056292"/>
    <lineage>
        <taxon>Eukaryota</taxon>
        <taxon>Fungi</taxon>
        <taxon>Dikarya</taxon>
        <taxon>Basidiomycota</taxon>
        <taxon>Agaricomycotina</taxon>
        <taxon>Agaricomycetes</taxon>
        <taxon>Polyporales</taxon>
        <taxon>Meripilaceae</taxon>
        <taxon>Meripilus</taxon>
    </lineage>
</organism>
<gene>
    <name evidence="2" type="ORF">NLI96_g5626</name>
</gene>
<proteinExistence type="predicted"/>
<dbReference type="Proteomes" id="UP001212997">
    <property type="component" value="Unassembled WGS sequence"/>
</dbReference>
<comment type="caution">
    <text evidence="2">The sequence shown here is derived from an EMBL/GenBank/DDBJ whole genome shotgun (WGS) entry which is preliminary data.</text>
</comment>
<sequence length="257" mass="27386">MATPSSSTTTPSPQPRYLQANAVAPSATIAPPSDSPDSPSERERAVQKFLARAELSKSSPDTLVLTTPVIPISLPAVFAARLSYATYKATHNLVHTTLHDLEVKVQNSPTPTPCRPAQVHQLLPNNPATQGPSNAAHGISKPLSRKGTMAPPASVTASATQSLYTSILAPPPAKRARTIHNPQDPPLPAAVKPKSTPSRSTRSSNTSQPSPTKPRSRKARIRENVKELLPTTGQGKATPNGVNFAWIHWLSGQRRGR</sequence>
<feature type="compositionally biased region" description="Polar residues" evidence="1">
    <location>
        <begin position="123"/>
        <end position="133"/>
    </location>
</feature>
<feature type="region of interest" description="Disordered" evidence="1">
    <location>
        <begin position="25"/>
        <end position="45"/>
    </location>
</feature>
<keyword evidence="3" id="KW-1185">Reference proteome</keyword>
<feature type="region of interest" description="Disordered" evidence="1">
    <location>
        <begin position="120"/>
        <end position="157"/>
    </location>
</feature>
<accession>A0AAD5YIV0</accession>
<feature type="compositionally biased region" description="Polar residues" evidence="1">
    <location>
        <begin position="231"/>
        <end position="240"/>
    </location>
</feature>
<protein>
    <submittedName>
        <fullName evidence="2">Uncharacterized protein</fullName>
    </submittedName>
</protein>
<name>A0AAD5YIV0_9APHY</name>
<evidence type="ECO:0000256" key="1">
    <source>
        <dbReference type="SAM" id="MobiDB-lite"/>
    </source>
</evidence>
<feature type="region of interest" description="Disordered" evidence="1">
    <location>
        <begin position="174"/>
        <end position="240"/>
    </location>
</feature>